<dbReference type="InterPro" id="IPR001128">
    <property type="entry name" value="Cyt_P450"/>
</dbReference>
<evidence type="ECO:0000256" key="4">
    <source>
        <dbReference type="ARBA" id="ARBA00023002"/>
    </source>
</evidence>
<dbReference type="Gene3D" id="1.10.630.10">
    <property type="entry name" value="Cytochrome P450"/>
    <property type="match status" value="1"/>
</dbReference>
<dbReference type="SUPFAM" id="SSF48264">
    <property type="entry name" value="Cytochrome P450"/>
    <property type="match status" value="1"/>
</dbReference>
<keyword evidence="6 8" id="KW-0503">Monooxygenase</keyword>
<dbReference type="GO" id="GO:0004497">
    <property type="term" value="F:monooxygenase activity"/>
    <property type="evidence" value="ECO:0007669"/>
    <property type="project" value="UniProtKB-KW"/>
</dbReference>
<dbReference type="InterPro" id="IPR050121">
    <property type="entry name" value="Cytochrome_P450_monoxygenase"/>
</dbReference>
<dbReference type="GO" id="GO:0005506">
    <property type="term" value="F:iron ion binding"/>
    <property type="evidence" value="ECO:0007669"/>
    <property type="project" value="InterPro"/>
</dbReference>
<keyword evidence="5 7" id="KW-0408">Iron</keyword>
<evidence type="ECO:0000256" key="5">
    <source>
        <dbReference type="ARBA" id="ARBA00023004"/>
    </source>
</evidence>
<evidence type="ECO:0000313" key="10">
    <source>
        <dbReference type="EMBL" id="KAF2230136.1"/>
    </source>
</evidence>
<evidence type="ECO:0000256" key="2">
    <source>
        <dbReference type="ARBA" id="ARBA00010617"/>
    </source>
</evidence>
<evidence type="ECO:0000256" key="9">
    <source>
        <dbReference type="SAM" id="Phobius"/>
    </source>
</evidence>
<dbReference type="InterPro" id="IPR002401">
    <property type="entry name" value="Cyt_P450_E_grp-I"/>
</dbReference>
<accession>A0A6A6GWH4</accession>
<evidence type="ECO:0000256" key="7">
    <source>
        <dbReference type="PIRSR" id="PIRSR602401-1"/>
    </source>
</evidence>
<keyword evidence="11" id="KW-1185">Reference proteome</keyword>
<feature type="binding site" description="axial binding residue" evidence="7">
    <location>
        <position position="466"/>
    </location>
    <ligand>
        <name>heme</name>
        <dbReference type="ChEBI" id="CHEBI:30413"/>
    </ligand>
    <ligandPart>
        <name>Fe</name>
        <dbReference type="ChEBI" id="CHEBI:18248"/>
    </ligandPart>
</feature>
<keyword evidence="7 8" id="KW-0349">Heme</keyword>
<dbReference type="PROSITE" id="PS00086">
    <property type="entry name" value="CYTOCHROME_P450"/>
    <property type="match status" value="1"/>
</dbReference>
<keyword evidence="3 7" id="KW-0479">Metal-binding</keyword>
<dbReference type="GO" id="GO:0020037">
    <property type="term" value="F:heme binding"/>
    <property type="evidence" value="ECO:0007669"/>
    <property type="project" value="InterPro"/>
</dbReference>
<evidence type="ECO:0000256" key="1">
    <source>
        <dbReference type="ARBA" id="ARBA00001971"/>
    </source>
</evidence>
<name>A0A6A6GWH4_VIRVR</name>
<dbReference type="OrthoDB" id="3945418at2759"/>
<dbReference type="InterPro" id="IPR036396">
    <property type="entry name" value="Cyt_P450_sf"/>
</dbReference>
<dbReference type="EMBL" id="ML991847">
    <property type="protein sequence ID" value="KAF2230136.1"/>
    <property type="molecule type" value="Genomic_DNA"/>
</dbReference>
<dbReference type="InterPro" id="IPR017972">
    <property type="entry name" value="Cyt_P450_CS"/>
</dbReference>
<comment type="similarity">
    <text evidence="2 8">Belongs to the cytochrome P450 family.</text>
</comment>
<evidence type="ECO:0000313" key="11">
    <source>
        <dbReference type="Proteomes" id="UP000800092"/>
    </source>
</evidence>
<keyword evidence="9" id="KW-1133">Transmembrane helix</keyword>
<proteinExistence type="inferred from homology"/>
<dbReference type="CDD" id="cd11062">
    <property type="entry name" value="CYP58-like"/>
    <property type="match status" value="1"/>
</dbReference>
<sequence length="528" mass="60088">MHAIDEQRNTFTSEMFPFVYLSELSTFSLCLLGVTTWVLWLVGLVIHRLYFHRFAKVPGPRLAIVTYWYETYYEIVKPARYSWKVGELHEQYGPIIRINPSELHINDPDYYDTIYTSARHRVDKPPKSADSFGPVPATFGTGEHELHRIRRAPLNKHFSKKSVGDLQPWIFESFEKLCGRLKEAYGDGAVVNLKYAYSAVARDIIDQYCFSRRTDSVSMPDFNMKYNDALEEGHHMTPIFIQFRWLGYLLHAFPGWLTKMINPGFGQLLDEMERVSEQVEDMRVGKYVAHKHSEHPTVLKDLLESDLPQAEKKKNRIRAEAQTLIGAGTSTVALVLTTTTCHLEANPTTRLKLFQELQAAIPDPSDFPPLQDLEQLPYLTAVILEGHRVSHAASHRLLRSFPSTTFTYGNTVIPPGTTISMTPLLIHQNPDIFPDPAVFKPERWLGPDAQKLKRYLVPFGKGTRMCIGSNLANAELYIGLAMVFREFNFELVDVVPERDYVVSRDTVIGSMSAKSKGVTTLVKLTADC</sequence>
<comment type="cofactor">
    <cofactor evidence="1 7">
        <name>heme</name>
        <dbReference type="ChEBI" id="CHEBI:30413"/>
    </cofactor>
</comment>
<dbReference type="PANTHER" id="PTHR24305">
    <property type="entry name" value="CYTOCHROME P450"/>
    <property type="match status" value="1"/>
</dbReference>
<evidence type="ECO:0000256" key="6">
    <source>
        <dbReference type="ARBA" id="ARBA00023033"/>
    </source>
</evidence>
<evidence type="ECO:0000256" key="8">
    <source>
        <dbReference type="RuleBase" id="RU000461"/>
    </source>
</evidence>
<feature type="transmembrane region" description="Helical" evidence="9">
    <location>
        <begin position="24"/>
        <end position="46"/>
    </location>
</feature>
<keyword evidence="9" id="KW-0812">Transmembrane</keyword>
<dbReference type="GO" id="GO:0016705">
    <property type="term" value="F:oxidoreductase activity, acting on paired donors, with incorporation or reduction of molecular oxygen"/>
    <property type="evidence" value="ECO:0007669"/>
    <property type="project" value="InterPro"/>
</dbReference>
<dbReference type="Proteomes" id="UP000800092">
    <property type="component" value="Unassembled WGS sequence"/>
</dbReference>
<keyword evidence="9" id="KW-0472">Membrane</keyword>
<dbReference type="PRINTS" id="PR00463">
    <property type="entry name" value="EP450I"/>
</dbReference>
<gene>
    <name evidence="10" type="ORF">EV356DRAFT_474221</name>
</gene>
<reference evidence="10" key="1">
    <citation type="journal article" date="2020" name="Stud. Mycol.">
        <title>101 Dothideomycetes genomes: a test case for predicting lifestyles and emergence of pathogens.</title>
        <authorList>
            <person name="Haridas S."/>
            <person name="Albert R."/>
            <person name="Binder M."/>
            <person name="Bloem J."/>
            <person name="Labutti K."/>
            <person name="Salamov A."/>
            <person name="Andreopoulos B."/>
            <person name="Baker S."/>
            <person name="Barry K."/>
            <person name="Bills G."/>
            <person name="Bluhm B."/>
            <person name="Cannon C."/>
            <person name="Castanera R."/>
            <person name="Culley D."/>
            <person name="Daum C."/>
            <person name="Ezra D."/>
            <person name="Gonzalez J."/>
            <person name="Henrissat B."/>
            <person name="Kuo A."/>
            <person name="Liang C."/>
            <person name="Lipzen A."/>
            <person name="Lutzoni F."/>
            <person name="Magnuson J."/>
            <person name="Mondo S."/>
            <person name="Nolan M."/>
            <person name="Ohm R."/>
            <person name="Pangilinan J."/>
            <person name="Park H.-J."/>
            <person name="Ramirez L."/>
            <person name="Alfaro M."/>
            <person name="Sun H."/>
            <person name="Tritt A."/>
            <person name="Yoshinaga Y."/>
            <person name="Zwiers L.-H."/>
            <person name="Turgeon B."/>
            <person name="Goodwin S."/>
            <person name="Spatafora J."/>
            <person name="Crous P."/>
            <person name="Grigoriev I."/>
        </authorList>
    </citation>
    <scope>NUCLEOTIDE SEQUENCE</scope>
    <source>
        <strain evidence="10">Tuck. ex Michener</strain>
    </source>
</reference>
<dbReference type="AlphaFoldDB" id="A0A6A6GWH4"/>
<keyword evidence="4 8" id="KW-0560">Oxidoreductase</keyword>
<dbReference type="PANTHER" id="PTHR24305:SF157">
    <property type="entry name" value="N-ACETYLTRYPTOPHAN 6-HYDROXYLASE IVOC-RELATED"/>
    <property type="match status" value="1"/>
</dbReference>
<evidence type="ECO:0000256" key="3">
    <source>
        <dbReference type="ARBA" id="ARBA00022723"/>
    </source>
</evidence>
<dbReference type="Pfam" id="PF00067">
    <property type="entry name" value="p450"/>
    <property type="match status" value="1"/>
</dbReference>
<protein>
    <submittedName>
        <fullName evidence="10">Putative benzoate 4-monooxygenase cytochrome P450</fullName>
    </submittedName>
</protein>
<organism evidence="10 11">
    <name type="scientific">Viridothelium virens</name>
    <name type="common">Speckled blister lichen</name>
    <name type="synonym">Trypethelium virens</name>
    <dbReference type="NCBI Taxonomy" id="1048519"/>
    <lineage>
        <taxon>Eukaryota</taxon>
        <taxon>Fungi</taxon>
        <taxon>Dikarya</taxon>
        <taxon>Ascomycota</taxon>
        <taxon>Pezizomycotina</taxon>
        <taxon>Dothideomycetes</taxon>
        <taxon>Dothideomycetes incertae sedis</taxon>
        <taxon>Trypetheliales</taxon>
        <taxon>Trypetheliaceae</taxon>
        <taxon>Viridothelium</taxon>
    </lineage>
</organism>